<accession>A0A6L6QPU1</accession>
<organism evidence="1 2">
    <name type="scientific">Massilia eburnea</name>
    <dbReference type="NCBI Taxonomy" id="1776165"/>
    <lineage>
        <taxon>Bacteria</taxon>
        <taxon>Pseudomonadati</taxon>
        <taxon>Pseudomonadota</taxon>
        <taxon>Betaproteobacteria</taxon>
        <taxon>Burkholderiales</taxon>
        <taxon>Oxalobacteraceae</taxon>
        <taxon>Telluria group</taxon>
        <taxon>Massilia</taxon>
    </lineage>
</organism>
<evidence type="ECO:0000313" key="1">
    <source>
        <dbReference type="EMBL" id="MTW13553.1"/>
    </source>
</evidence>
<dbReference type="Pfam" id="PF07042">
    <property type="entry name" value="TrfA"/>
    <property type="match status" value="1"/>
</dbReference>
<evidence type="ECO:0000313" key="2">
    <source>
        <dbReference type="Proteomes" id="UP000472320"/>
    </source>
</evidence>
<dbReference type="InterPro" id="IPR010751">
    <property type="entry name" value="TrfA"/>
</dbReference>
<dbReference type="AlphaFoldDB" id="A0A6L6QPU1"/>
<dbReference type="EMBL" id="WNKX01000023">
    <property type="protein sequence ID" value="MTW13553.1"/>
    <property type="molecule type" value="Genomic_DNA"/>
</dbReference>
<dbReference type="Proteomes" id="UP000472320">
    <property type="component" value="Unassembled WGS sequence"/>
</dbReference>
<proteinExistence type="predicted"/>
<protein>
    <submittedName>
        <fullName evidence="1">Uncharacterized protein</fullName>
    </submittedName>
</protein>
<gene>
    <name evidence="1" type="ORF">GM658_23360</name>
</gene>
<comment type="caution">
    <text evidence="1">The sequence shown here is derived from an EMBL/GenBank/DDBJ whole genome shotgun (WGS) entry which is preliminary data.</text>
</comment>
<dbReference type="OrthoDB" id="8481003at2"/>
<sequence>MSHSSALTLPSWPESTRGIPNIVLRSALCAAIGKGKRVYFERELLASYKNFSILYTGQQLDQGDLSVWLMILHYARLQRARAGEAFRFTAYSMLTALRKTDTGGNRAVLHRRLLRLKANSVEIVHDHRSYVGSLLAFFERDQGTGEYVVVLDPQLVPFFGQDQFTRLNWEVRLDLEGKPLAQWVFAFYESHAVPYKMQVTSLLRLSGSKNSNCRSATQKLNRVCVC</sequence>
<name>A0A6L6QPU1_9BURK</name>
<reference evidence="1 2" key="1">
    <citation type="submission" date="2019-11" db="EMBL/GenBank/DDBJ databases">
        <title>Type strains purchased from KCTC, JCM and DSMZ.</title>
        <authorList>
            <person name="Lu H."/>
        </authorList>
    </citation>
    <scope>NUCLEOTIDE SEQUENCE [LARGE SCALE GENOMIC DNA]</scope>
    <source>
        <strain evidence="1 2">JCM 31587</strain>
    </source>
</reference>
<keyword evidence="2" id="KW-1185">Reference proteome</keyword>
<dbReference type="RefSeq" id="WP_155456466.1">
    <property type="nucleotide sequence ID" value="NZ_WNKX01000023.1"/>
</dbReference>